<evidence type="ECO:0000256" key="1">
    <source>
        <dbReference type="SAM" id="MobiDB-lite"/>
    </source>
</evidence>
<proteinExistence type="predicted"/>
<dbReference type="EMBL" id="CP072931">
    <property type="protein sequence ID" value="QTZ95942.1"/>
    <property type="molecule type" value="Genomic_DNA"/>
</dbReference>
<dbReference type="OrthoDB" id="3670437at2"/>
<dbReference type="Proteomes" id="UP000009036">
    <property type="component" value="Chromosome"/>
</dbReference>
<evidence type="ECO:0008006" key="4">
    <source>
        <dbReference type="Google" id="ProtNLM"/>
    </source>
</evidence>
<dbReference type="InterPro" id="IPR029058">
    <property type="entry name" value="AB_hydrolase_fold"/>
</dbReference>
<dbReference type="KEGG" id="sauh:SU9_006210"/>
<dbReference type="PANTHER" id="PTHR48098">
    <property type="entry name" value="ENTEROCHELIN ESTERASE-RELATED"/>
    <property type="match status" value="1"/>
</dbReference>
<gene>
    <name evidence="2" type="ORF">SU9_006210</name>
</gene>
<protein>
    <recommendedName>
        <fullName evidence="4">Esterase</fullName>
    </recommendedName>
</protein>
<feature type="region of interest" description="Disordered" evidence="1">
    <location>
        <begin position="48"/>
        <end position="82"/>
    </location>
</feature>
<sequence length="360" mass="38694">MKHSSRGAHRSRGRRRASRAKLWLIGIAALAALGVLAWPMIDHSTVHPAQSDHVSYGPQTSGSGGNQGGGGANPAKTLMPTGPQADFRVQNRLPDGTTIGVVTLKGPKSGFTGKVWVWAPKQYSEPKYAKSGFPVMVALPGGEGFPYNYWMGTDLKLQATIAKLSKEGKSLPFLLAMPVLNPNAKNYYDGSDIPGQPKMGTWLTEDVPNLMKANFRTLKSRDGWAFMGSSSGGFSGLKAVLKYPDKFKAVIASGPDIVPDSPLWAGYGAAEQANNPERLARKLIAKKGPDVFVEFQVGTLERTVMPKVDRFIAQYGHGPVKTHLLKIPGGQHDAKKYVQGMADSSLQWISAHMEGPTAAS</sequence>
<evidence type="ECO:0000313" key="3">
    <source>
        <dbReference type="Proteomes" id="UP000009036"/>
    </source>
</evidence>
<dbReference type="Pfam" id="PF00756">
    <property type="entry name" value="Esterase"/>
    <property type="match status" value="1"/>
</dbReference>
<dbReference type="AlphaFoldDB" id="A0A8B1PI04"/>
<feature type="compositionally biased region" description="Gly residues" evidence="1">
    <location>
        <begin position="62"/>
        <end position="72"/>
    </location>
</feature>
<keyword evidence="3" id="KW-1185">Reference proteome</keyword>
<reference evidence="2" key="1">
    <citation type="journal article" date="2012" name="J. Bacteriol.">
        <title>Genome Sequence of Streptomyces auratus Strain AGR0001, a Phoslactomycin-Producing Actinomycete.</title>
        <authorList>
            <person name="Han X."/>
            <person name="Li M."/>
            <person name="Ding Z."/>
            <person name="Zhao J."/>
            <person name="Ji K."/>
            <person name="Wen M."/>
            <person name="Lu T."/>
        </authorList>
    </citation>
    <scope>NUCLEOTIDE SEQUENCE</scope>
    <source>
        <strain evidence="2">AGR0001</strain>
    </source>
</reference>
<organism evidence="2 3">
    <name type="scientific">Streptomyces auratus AGR0001</name>
    <dbReference type="NCBI Taxonomy" id="1160718"/>
    <lineage>
        <taxon>Bacteria</taxon>
        <taxon>Bacillati</taxon>
        <taxon>Actinomycetota</taxon>
        <taxon>Actinomycetes</taxon>
        <taxon>Kitasatosporales</taxon>
        <taxon>Streptomycetaceae</taxon>
        <taxon>Streptomyces</taxon>
    </lineage>
</organism>
<dbReference type="Gene3D" id="3.40.50.1820">
    <property type="entry name" value="alpha/beta hydrolase"/>
    <property type="match status" value="1"/>
</dbReference>
<dbReference type="InterPro" id="IPR050583">
    <property type="entry name" value="Mycobacterial_A85_antigen"/>
</dbReference>
<dbReference type="InterPro" id="IPR000801">
    <property type="entry name" value="Esterase-like"/>
</dbReference>
<reference evidence="2" key="2">
    <citation type="submission" date="2021-04" db="EMBL/GenBank/DDBJ databases">
        <authorList>
            <person name="Wen M.-L."/>
            <person name="Han X.-L."/>
            <person name="Xiong J."/>
        </authorList>
    </citation>
    <scope>NUCLEOTIDE SEQUENCE</scope>
    <source>
        <strain evidence="2">AGR0001</strain>
    </source>
</reference>
<dbReference type="SUPFAM" id="SSF53474">
    <property type="entry name" value="alpha/beta-Hydrolases"/>
    <property type="match status" value="1"/>
</dbReference>
<name>A0A8B1PI04_9ACTN</name>
<evidence type="ECO:0000313" key="2">
    <source>
        <dbReference type="EMBL" id="QTZ95942.1"/>
    </source>
</evidence>
<accession>A0A8B1PI04</accession>